<dbReference type="EMBL" id="JARKIE010000001">
    <property type="protein sequence ID" value="KAJ7710457.1"/>
    <property type="molecule type" value="Genomic_DNA"/>
</dbReference>
<evidence type="ECO:0000256" key="4">
    <source>
        <dbReference type="ARBA" id="ARBA00012744"/>
    </source>
</evidence>
<comment type="catalytic activity">
    <reaction evidence="1">
        <text>Hydrolysis of terminal, non-reducing beta-D-glucosyl residues with release of beta-D-glucose.</text>
        <dbReference type="EC" id="3.2.1.21"/>
    </reaction>
</comment>
<evidence type="ECO:0000256" key="3">
    <source>
        <dbReference type="ARBA" id="ARBA00005336"/>
    </source>
</evidence>
<gene>
    <name evidence="10" type="ORF">B0H17DRAFT_831601</name>
</gene>
<sequence>MCNPKADRAWESLGPDPYLNGEGAFQTIMAVQSVGVQACANYLVANNQEHWCYGISALVDDRMMREMHSYPFLRSIEVRAPGVTSIMCSYNQLNGTSLCHNAGLLGPNGLVRSAGFQGAFFPSLRTIRLDSIDRTSYVVSDWGAPGATHDSIADNSNAGLDVEQPGDWILIGGGVHG</sequence>
<dbReference type="Gene3D" id="3.20.20.300">
    <property type="entry name" value="Glycoside hydrolase, family 3, N-terminal domain"/>
    <property type="match status" value="1"/>
</dbReference>
<evidence type="ECO:0000313" key="11">
    <source>
        <dbReference type="Proteomes" id="UP001221757"/>
    </source>
</evidence>
<evidence type="ECO:0000256" key="9">
    <source>
        <dbReference type="ARBA" id="ARBA00023326"/>
    </source>
</evidence>
<dbReference type="InterPro" id="IPR036962">
    <property type="entry name" value="Glyco_hydro_3_N_sf"/>
</dbReference>
<evidence type="ECO:0000313" key="10">
    <source>
        <dbReference type="EMBL" id="KAJ7710457.1"/>
    </source>
</evidence>
<proteinExistence type="inferred from homology"/>
<keyword evidence="5 10" id="KW-0378">Hydrolase</keyword>
<evidence type="ECO:0000256" key="8">
    <source>
        <dbReference type="ARBA" id="ARBA00023295"/>
    </source>
</evidence>
<dbReference type="PRINTS" id="PR00133">
    <property type="entry name" value="GLHYDRLASE3"/>
</dbReference>
<comment type="similarity">
    <text evidence="3">Belongs to the glycosyl hydrolase 3 family.</text>
</comment>
<keyword evidence="8" id="KW-0326">Glycosidase</keyword>
<evidence type="ECO:0000256" key="5">
    <source>
        <dbReference type="ARBA" id="ARBA00022801"/>
    </source>
</evidence>
<dbReference type="PANTHER" id="PTHR42715">
    <property type="entry name" value="BETA-GLUCOSIDASE"/>
    <property type="match status" value="1"/>
</dbReference>
<dbReference type="InterPro" id="IPR001764">
    <property type="entry name" value="Glyco_hydro_3_N"/>
</dbReference>
<dbReference type="Proteomes" id="UP001221757">
    <property type="component" value="Unassembled WGS sequence"/>
</dbReference>
<dbReference type="EC" id="3.2.1.21" evidence="4"/>
<keyword evidence="7" id="KW-0119">Carbohydrate metabolism</keyword>
<dbReference type="PANTHER" id="PTHR42715:SF2">
    <property type="entry name" value="BETA-GLUCOSIDASE F-RELATED"/>
    <property type="match status" value="1"/>
</dbReference>
<comment type="caution">
    <text evidence="10">The sequence shown here is derived from an EMBL/GenBank/DDBJ whole genome shotgun (WGS) entry which is preliminary data.</text>
</comment>
<evidence type="ECO:0000256" key="7">
    <source>
        <dbReference type="ARBA" id="ARBA00023277"/>
    </source>
</evidence>
<dbReference type="AlphaFoldDB" id="A0AAD7H218"/>
<keyword evidence="6" id="KW-0136">Cellulose degradation</keyword>
<dbReference type="SUPFAM" id="SSF51445">
    <property type="entry name" value="(Trans)glycosidases"/>
    <property type="match status" value="1"/>
</dbReference>
<accession>A0AAD7H218</accession>
<feature type="non-terminal residue" evidence="10">
    <location>
        <position position="177"/>
    </location>
</feature>
<dbReference type="InterPro" id="IPR017853">
    <property type="entry name" value="GH"/>
</dbReference>
<dbReference type="InterPro" id="IPR050288">
    <property type="entry name" value="Cellulose_deg_GH3"/>
</dbReference>
<dbReference type="GO" id="GO:0008422">
    <property type="term" value="F:beta-glucosidase activity"/>
    <property type="evidence" value="ECO:0007669"/>
    <property type="project" value="UniProtKB-EC"/>
</dbReference>
<protein>
    <recommendedName>
        <fullName evidence="4">beta-glucosidase</fullName>
        <ecNumber evidence="4">3.2.1.21</ecNumber>
    </recommendedName>
</protein>
<keyword evidence="9" id="KW-0624">Polysaccharide degradation</keyword>
<dbReference type="GO" id="GO:0030245">
    <property type="term" value="P:cellulose catabolic process"/>
    <property type="evidence" value="ECO:0007669"/>
    <property type="project" value="UniProtKB-KW"/>
</dbReference>
<organism evidence="10 11">
    <name type="scientific">Mycena rosella</name>
    <name type="common">Pink bonnet</name>
    <name type="synonym">Agaricus rosellus</name>
    <dbReference type="NCBI Taxonomy" id="1033263"/>
    <lineage>
        <taxon>Eukaryota</taxon>
        <taxon>Fungi</taxon>
        <taxon>Dikarya</taxon>
        <taxon>Basidiomycota</taxon>
        <taxon>Agaricomycotina</taxon>
        <taxon>Agaricomycetes</taxon>
        <taxon>Agaricomycetidae</taxon>
        <taxon>Agaricales</taxon>
        <taxon>Marasmiineae</taxon>
        <taxon>Mycenaceae</taxon>
        <taxon>Mycena</taxon>
    </lineage>
</organism>
<reference evidence="10" key="1">
    <citation type="submission" date="2023-03" db="EMBL/GenBank/DDBJ databases">
        <title>Massive genome expansion in bonnet fungi (Mycena s.s.) driven by repeated elements and novel gene families across ecological guilds.</title>
        <authorList>
            <consortium name="Lawrence Berkeley National Laboratory"/>
            <person name="Harder C.B."/>
            <person name="Miyauchi S."/>
            <person name="Viragh M."/>
            <person name="Kuo A."/>
            <person name="Thoen E."/>
            <person name="Andreopoulos B."/>
            <person name="Lu D."/>
            <person name="Skrede I."/>
            <person name="Drula E."/>
            <person name="Henrissat B."/>
            <person name="Morin E."/>
            <person name="Kohler A."/>
            <person name="Barry K."/>
            <person name="LaButti K."/>
            <person name="Morin E."/>
            <person name="Salamov A."/>
            <person name="Lipzen A."/>
            <person name="Mereny Z."/>
            <person name="Hegedus B."/>
            <person name="Baldrian P."/>
            <person name="Stursova M."/>
            <person name="Weitz H."/>
            <person name="Taylor A."/>
            <person name="Grigoriev I.V."/>
            <person name="Nagy L.G."/>
            <person name="Martin F."/>
            <person name="Kauserud H."/>
        </authorList>
    </citation>
    <scope>NUCLEOTIDE SEQUENCE</scope>
    <source>
        <strain evidence="10">CBHHK067</strain>
    </source>
</reference>
<name>A0AAD7H218_MYCRO</name>
<keyword evidence="11" id="KW-1185">Reference proteome</keyword>
<evidence type="ECO:0000256" key="1">
    <source>
        <dbReference type="ARBA" id="ARBA00000448"/>
    </source>
</evidence>
<comment type="pathway">
    <text evidence="2">Glycan metabolism; cellulose degradation.</text>
</comment>
<evidence type="ECO:0000256" key="2">
    <source>
        <dbReference type="ARBA" id="ARBA00004987"/>
    </source>
</evidence>
<evidence type="ECO:0000256" key="6">
    <source>
        <dbReference type="ARBA" id="ARBA00023001"/>
    </source>
</evidence>